<dbReference type="RefSeq" id="WP_201368834.1">
    <property type="nucleotide sequence ID" value="NZ_BNJG01000001.1"/>
</dbReference>
<protein>
    <recommendedName>
        <fullName evidence="4">Zinc-ribbon domain-containing protein</fullName>
    </recommendedName>
</protein>
<keyword evidence="6" id="KW-1185">Reference proteome</keyword>
<feature type="compositionally biased region" description="Basic and acidic residues" evidence="2">
    <location>
        <begin position="33"/>
        <end position="51"/>
    </location>
</feature>
<feature type="region of interest" description="Disordered" evidence="2">
    <location>
        <begin position="362"/>
        <end position="385"/>
    </location>
</feature>
<evidence type="ECO:0000256" key="2">
    <source>
        <dbReference type="SAM" id="MobiDB-lite"/>
    </source>
</evidence>
<dbReference type="Pfam" id="PF13240">
    <property type="entry name" value="Zn_Ribbon_1"/>
    <property type="match status" value="1"/>
</dbReference>
<keyword evidence="3" id="KW-1133">Transmembrane helix</keyword>
<feature type="region of interest" description="Disordered" evidence="2">
    <location>
        <begin position="33"/>
        <end position="76"/>
    </location>
</feature>
<feature type="compositionally biased region" description="Polar residues" evidence="2">
    <location>
        <begin position="376"/>
        <end position="385"/>
    </location>
</feature>
<sequence length="425" mass="45244">MVQQPGRSCPSCGSPLGAGQRFCSNCGSIVEEDINKPTERTPGELQYRDLQQEATQWSSPTPTPPPPPPSQGPAISQQAYERPMNYQPVPSYAQAQPSSSGKALRQIGCGTILILLVILSLCGGAGYLGFQWIKGAATSASRSTPSTYNSNGNSSDNSGTSSGSVITTALNTKAVTYASVSISIVNVQQANSLPGDENGNQTGLLRLNLKEDNTSSKGSYYYYGDVAHLILPGGNSIAPGTMQKSSGPDASTKRDNWLDFPVATNIKPDQLTLRLGKSTEAQIDIPLKSDADVAKYQPTTITPNKHVQYADVTWTITSATLQMSFQGKQADNGKRFVVLKLRMDNTSSKTFIGYDGDYMRLQSGDTTSPPDGDSDVPTSVDSNQSNVTGTAAFMIPDGNPNCTFILLNTPSTGSVPQQTIDLQFK</sequence>
<accession>A0ABQ3UGN7</accession>
<evidence type="ECO:0000256" key="3">
    <source>
        <dbReference type="SAM" id="Phobius"/>
    </source>
</evidence>
<dbReference type="InterPro" id="IPR029050">
    <property type="entry name" value="Immunoprotect_excell_Ig-like"/>
</dbReference>
<evidence type="ECO:0000259" key="4">
    <source>
        <dbReference type="Pfam" id="PF13240"/>
    </source>
</evidence>
<keyword evidence="1" id="KW-0732">Signal</keyword>
<feature type="transmembrane region" description="Helical" evidence="3">
    <location>
        <begin position="112"/>
        <end position="133"/>
    </location>
</feature>
<dbReference type="EMBL" id="BNJG01000001">
    <property type="protein sequence ID" value="GHO51870.1"/>
    <property type="molecule type" value="Genomic_DNA"/>
</dbReference>
<reference evidence="5 6" key="1">
    <citation type="journal article" date="2021" name="Int. J. Syst. Evol. Microbiol.">
        <title>Reticulibacter mediterranei gen. nov., sp. nov., within the new family Reticulibacteraceae fam. nov., and Ktedonospora formicarum gen. nov., sp. nov., Ktedonobacter robiniae sp. nov., Dictyobacter formicarum sp. nov. and Dictyobacter arantiisoli sp. nov., belonging to the class Ktedonobacteria.</title>
        <authorList>
            <person name="Yabe S."/>
            <person name="Zheng Y."/>
            <person name="Wang C.M."/>
            <person name="Sakai Y."/>
            <person name="Abe K."/>
            <person name="Yokota A."/>
            <person name="Donadio S."/>
            <person name="Cavaletti L."/>
            <person name="Monciardini P."/>
        </authorList>
    </citation>
    <scope>NUCLEOTIDE SEQUENCE [LARGE SCALE GENOMIC DNA]</scope>
    <source>
        <strain evidence="5 6">SOSP1-30</strain>
    </source>
</reference>
<comment type="caution">
    <text evidence="5">The sequence shown here is derived from an EMBL/GenBank/DDBJ whole genome shotgun (WGS) entry which is preliminary data.</text>
</comment>
<evidence type="ECO:0000256" key="1">
    <source>
        <dbReference type="ARBA" id="ARBA00022729"/>
    </source>
</evidence>
<evidence type="ECO:0000313" key="5">
    <source>
        <dbReference type="EMBL" id="GHO51870.1"/>
    </source>
</evidence>
<feature type="compositionally biased region" description="Pro residues" evidence="2">
    <location>
        <begin position="61"/>
        <end position="71"/>
    </location>
</feature>
<keyword evidence="3" id="KW-0472">Membrane</keyword>
<name>A0ABQ3UGN7_9CHLR</name>
<organism evidence="5 6">
    <name type="scientific">Ktedonobacter robiniae</name>
    <dbReference type="NCBI Taxonomy" id="2778365"/>
    <lineage>
        <taxon>Bacteria</taxon>
        <taxon>Bacillati</taxon>
        <taxon>Chloroflexota</taxon>
        <taxon>Ktedonobacteria</taxon>
        <taxon>Ktedonobacterales</taxon>
        <taxon>Ktedonobacteraceae</taxon>
        <taxon>Ktedonobacter</taxon>
    </lineage>
</organism>
<gene>
    <name evidence="5" type="ORF">KSB_03450</name>
</gene>
<feature type="region of interest" description="Disordered" evidence="2">
    <location>
        <begin position="141"/>
        <end position="162"/>
    </location>
</feature>
<proteinExistence type="predicted"/>
<evidence type="ECO:0000313" key="6">
    <source>
        <dbReference type="Proteomes" id="UP000654345"/>
    </source>
</evidence>
<keyword evidence="3" id="KW-0812">Transmembrane</keyword>
<dbReference type="InterPro" id="IPR026870">
    <property type="entry name" value="Zinc_ribbon_dom"/>
</dbReference>
<dbReference type="Gene3D" id="2.60.40.1240">
    <property type="match status" value="1"/>
</dbReference>
<feature type="domain" description="Zinc-ribbon" evidence="4">
    <location>
        <begin position="9"/>
        <end position="28"/>
    </location>
</feature>
<dbReference type="Proteomes" id="UP000654345">
    <property type="component" value="Unassembled WGS sequence"/>
</dbReference>